<reference evidence="1" key="1">
    <citation type="journal article" date="2014" name="Front. Microbiol.">
        <title>High frequency of phylogenetically diverse reductive dehalogenase-homologous genes in deep subseafloor sedimentary metagenomes.</title>
        <authorList>
            <person name="Kawai M."/>
            <person name="Futagami T."/>
            <person name="Toyoda A."/>
            <person name="Takaki Y."/>
            <person name="Nishi S."/>
            <person name="Hori S."/>
            <person name="Arai W."/>
            <person name="Tsubouchi T."/>
            <person name="Morono Y."/>
            <person name="Uchiyama I."/>
            <person name="Ito T."/>
            <person name="Fujiyama A."/>
            <person name="Inagaki F."/>
            <person name="Takami H."/>
        </authorList>
    </citation>
    <scope>NUCLEOTIDE SEQUENCE</scope>
    <source>
        <strain evidence="1">Expedition CK06-06</strain>
    </source>
</reference>
<dbReference type="SUPFAM" id="SSF47598">
    <property type="entry name" value="Ribbon-helix-helix"/>
    <property type="match status" value="1"/>
</dbReference>
<dbReference type="GO" id="GO:0006355">
    <property type="term" value="P:regulation of DNA-templated transcription"/>
    <property type="evidence" value="ECO:0007669"/>
    <property type="project" value="InterPro"/>
</dbReference>
<sequence length="65" mass="7201">MPEKVEKIRVSVTMTTPYVEALDGLVDEGIYLGRGEAILEALRGLFRGYGVKPFTSKEVDSENQP</sequence>
<evidence type="ECO:0008006" key="2">
    <source>
        <dbReference type="Google" id="ProtNLM"/>
    </source>
</evidence>
<evidence type="ECO:0000313" key="1">
    <source>
        <dbReference type="EMBL" id="GAH95114.1"/>
    </source>
</evidence>
<gene>
    <name evidence="1" type="ORF">S06H3_03971</name>
</gene>
<protein>
    <recommendedName>
        <fullName evidence="2">Ribbon-helix-helix protein CopG domain-containing protein</fullName>
    </recommendedName>
</protein>
<dbReference type="EMBL" id="BARV01001350">
    <property type="protein sequence ID" value="GAH95114.1"/>
    <property type="molecule type" value="Genomic_DNA"/>
</dbReference>
<proteinExistence type="predicted"/>
<organism evidence="1">
    <name type="scientific">marine sediment metagenome</name>
    <dbReference type="NCBI Taxonomy" id="412755"/>
    <lineage>
        <taxon>unclassified sequences</taxon>
        <taxon>metagenomes</taxon>
        <taxon>ecological metagenomes</taxon>
    </lineage>
</organism>
<dbReference type="InterPro" id="IPR010985">
    <property type="entry name" value="Ribbon_hlx_hlx"/>
</dbReference>
<dbReference type="CDD" id="cd22231">
    <property type="entry name" value="RHH_NikR_HicB-like"/>
    <property type="match status" value="1"/>
</dbReference>
<accession>X1KY61</accession>
<dbReference type="Gene3D" id="1.10.1220.10">
    <property type="entry name" value="Met repressor-like"/>
    <property type="match status" value="1"/>
</dbReference>
<dbReference type="InterPro" id="IPR013321">
    <property type="entry name" value="Arc_rbn_hlx_hlx"/>
</dbReference>
<dbReference type="AlphaFoldDB" id="X1KY61"/>
<comment type="caution">
    <text evidence="1">The sequence shown here is derived from an EMBL/GenBank/DDBJ whole genome shotgun (WGS) entry which is preliminary data.</text>
</comment>
<name>X1KY61_9ZZZZ</name>